<feature type="transmembrane region" description="Helical" evidence="1">
    <location>
        <begin position="12"/>
        <end position="30"/>
    </location>
</feature>
<sequence>MAQAADTVGLVIGIFLAVGVVTMFSLFCYFRSHFQAPASMYYTEEGNGTELANAGASTDGSYITGEVNGRQSLQR</sequence>
<dbReference type="AlphaFoldDB" id="A0A1B8GIA8"/>
<evidence type="ECO:0000256" key="1">
    <source>
        <dbReference type="SAM" id="Phobius"/>
    </source>
</evidence>
<reference evidence="3" key="2">
    <citation type="journal article" date="2018" name="Nat. Commun.">
        <title>Extreme sensitivity to ultraviolet light in the fungal pathogen causing white-nose syndrome of bats.</title>
        <authorList>
            <person name="Palmer J.M."/>
            <person name="Drees K.P."/>
            <person name="Foster J.T."/>
            <person name="Lindner D.L."/>
        </authorList>
    </citation>
    <scope>NUCLEOTIDE SEQUENCE [LARGE SCALE GENOMIC DNA]</scope>
    <source>
        <strain evidence="3">UAMH 10579</strain>
    </source>
</reference>
<keyword evidence="1" id="KW-0472">Membrane</keyword>
<evidence type="ECO:0000313" key="2">
    <source>
        <dbReference type="EMBL" id="OBT95593.1"/>
    </source>
</evidence>
<keyword evidence="3" id="KW-1185">Reference proteome</keyword>
<gene>
    <name evidence="2" type="ORF">VE01_05968</name>
</gene>
<evidence type="ECO:0000313" key="3">
    <source>
        <dbReference type="Proteomes" id="UP000091956"/>
    </source>
</evidence>
<dbReference type="RefSeq" id="XP_018129326.1">
    <property type="nucleotide sequence ID" value="XM_018275426.1"/>
</dbReference>
<reference evidence="2 3" key="1">
    <citation type="submission" date="2016-03" db="EMBL/GenBank/DDBJ databases">
        <title>Comparative genomics of Pseudogymnoascus destructans, the fungus causing white-nose syndrome of bats.</title>
        <authorList>
            <person name="Palmer J.M."/>
            <person name="Drees K.P."/>
            <person name="Foster J.T."/>
            <person name="Lindner D.L."/>
        </authorList>
    </citation>
    <scope>NUCLEOTIDE SEQUENCE [LARGE SCALE GENOMIC DNA]</scope>
    <source>
        <strain evidence="2 3">UAMH 10579</strain>
    </source>
</reference>
<dbReference type="EMBL" id="KV460234">
    <property type="protein sequence ID" value="OBT95593.1"/>
    <property type="molecule type" value="Genomic_DNA"/>
</dbReference>
<proteinExistence type="predicted"/>
<accession>A0A1B8GIA8</accession>
<dbReference type="GeneID" id="28839354"/>
<organism evidence="2 3">
    <name type="scientific">Pseudogymnoascus verrucosus</name>
    <dbReference type="NCBI Taxonomy" id="342668"/>
    <lineage>
        <taxon>Eukaryota</taxon>
        <taxon>Fungi</taxon>
        <taxon>Dikarya</taxon>
        <taxon>Ascomycota</taxon>
        <taxon>Pezizomycotina</taxon>
        <taxon>Leotiomycetes</taxon>
        <taxon>Thelebolales</taxon>
        <taxon>Thelebolaceae</taxon>
        <taxon>Pseudogymnoascus</taxon>
    </lineage>
</organism>
<dbReference type="Proteomes" id="UP000091956">
    <property type="component" value="Unassembled WGS sequence"/>
</dbReference>
<protein>
    <submittedName>
        <fullName evidence="2">Uncharacterized protein</fullName>
    </submittedName>
</protein>
<name>A0A1B8GIA8_9PEZI</name>
<keyword evidence="1" id="KW-0812">Transmembrane</keyword>
<keyword evidence="1" id="KW-1133">Transmembrane helix</keyword>